<evidence type="ECO:0008006" key="4">
    <source>
        <dbReference type="Google" id="ProtNLM"/>
    </source>
</evidence>
<name>A0A834YW63_TETSI</name>
<dbReference type="Proteomes" id="UP000655225">
    <property type="component" value="Unassembled WGS sequence"/>
</dbReference>
<reference evidence="2 3" key="1">
    <citation type="submission" date="2020-04" db="EMBL/GenBank/DDBJ databases">
        <title>Plant Genome Project.</title>
        <authorList>
            <person name="Zhang R.-G."/>
        </authorList>
    </citation>
    <scope>NUCLEOTIDE SEQUENCE [LARGE SCALE GENOMIC DNA]</scope>
    <source>
        <strain evidence="2">YNK0</strain>
        <tissue evidence="2">Leaf</tissue>
    </source>
</reference>
<sequence length="386" mass="44269">MSLFLGNLSSHIRRDELEPVFQRFGQSTVQLKDRYGFVIYKSVRRFTSARFYESRRGRNFARGDYAMRKMDFHDRREYKMSTKQPDSDGGRPNMADMLDKETSYHHDDIEDQIGEKRISFRSRSRSVSSRMRSLFSSSRSTSTSSYLRSESYRTRSRSPTSLSLSISPGAPLSSSPNKLHMKVTGTSLKGSFDSVTSPMSKNLLVEGKQLVEDDASSEKSKLKNTSAATKDENTLSSFKVDADVNKDHPEQWDDDGNHTSSRIAYKTKHPSTTPSDKDAFPGRSSSPDISRERRDLQKTGTLELYMVLKHYGQAPPEDNEKHRPIESYFGSAHLWPWENYARRIAQNRGFRIGDKYEQVMLFNENSLLKVGVWNGSALNFHMLVMW</sequence>
<dbReference type="EMBL" id="JABCRI010000013">
    <property type="protein sequence ID" value="KAF8395442.1"/>
    <property type="molecule type" value="Genomic_DNA"/>
</dbReference>
<keyword evidence="3" id="KW-1185">Reference proteome</keyword>
<feature type="compositionally biased region" description="Low complexity" evidence="1">
    <location>
        <begin position="157"/>
        <end position="167"/>
    </location>
</feature>
<feature type="region of interest" description="Disordered" evidence="1">
    <location>
        <begin position="211"/>
        <end position="295"/>
    </location>
</feature>
<dbReference type="InterPro" id="IPR035979">
    <property type="entry name" value="RBD_domain_sf"/>
</dbReference>
<dbReference type="OrthoDB" id="5970at2759"/>
<dbReference type="SUPFAM" id="SSF54928">
    <property type="entry name" value="RNA-binding domain, RBD"/>
    <property type="match status" value="1"/>
</dbReference>
<dbReference type="CDD" id="cd00590">
    <property type="entry name" value="RRM_SF"/>
    <property type="match status" value="1"/>
</dbReference>
<feature type="region of interest" description="Disordered" evidence="1">
    <location>
        <begin position="145"/>
        <end position="182"/>
    </location>
</feature>
<dbReference type="PANTHER" id="PTHR48038">
    <property type="entry name" value="RIBONUCLEOPROTEIN RB97D"/>
    <property type="match status" value="1"/>
</dbReference>
<feature type="compositionally biased region" description="Basic and acidic residues" evidence="1">
    <location>
        <begin position="97"/>
        <end position="118"/>
    </location>
</feature>
<organism evidence="2 3">
    <name type="scientific">Tetracentron sinense</name>
    <name type="common">Spur-leaf</name>
    <dbReference type="NCBI Taxonomy" id="13715"/>
    <lineage>
        <taxon>Eukaryota</taxon>
        <taxon>Viridiplantae</taxon>
        <taxon>Streptophyta</taxon>
        <taxon>Embryophyta</taxon>
        <taxon>Tracheophyta</taxon>
        <taxon>Spermatophyta</taxon>
        <taxon>Magnoliopsida</taxon>
        <taxon>Trochodendrales</taxon>
        <taxon>Trochodendraceae</taxon>
        <taxon>Tetracentron</taxon>
    </lineage>
</organism>
<proteinExistence type="predicted"/>
<protein>
    <recommendedName>
        <fullName evidence="4">RRM domain-containing protein</fullName>
    </recommendedName>
</protein>
<accession>A0A834YW63</accession>
<feature type="compositionally biased region" description="Basic and acidic residues" evidence="1">
    <location>
        <begin position="240"/>
        <end position="257"/>
    </location>
</feature>
<evidence type="ECO:0000256" key="1">
    <source>
        <dbReference type="SAM" id="MobiDB-lite"/>
    </source>
</evidence>
<dbReference type="GO" id="GO:0003676">
    <property type="term" value="F:nucleic acid binding"/>
    <property type="evidence" value="ECO:0007669"/>
    <property type="project" value="InterPro"/>
</dbReference>
<feature type="region of interest" description="Disordered" evidence="1">
    <location>
        <begin position="76"/>
        <end position="124"/>
    </location>
</feature>
<feature type="compositionally biased region" description="Basic and acidic residues" evidence="1">
    <location>
        <begin position="76"/>
        <end position="89"/>
    </location>
</feature>
<evidence type="ECO:0000313" key="2">
    <source>
        <dbReference type="EMBL" id="KAF8395442.1"/>
    </source>
</evidence>
<comment type="caution">
    <text evidence="2">The sequence shown here is derived from an EMBL/GenBank/DDBJ whole genome shotgun (WGS) entry which is preliminary data.</text>
</comment>
<gene>
    <name evidence="2" type="ORF">HHK36_019388</name>
</gene>
<dbReference type="PANTHER" id="PTHR48038:SF2">
    <property type="entry name" value="OS02G0536400 PROTEIN"/>
    <property type="match status" value="1"/>
</dbReference>
<dbReference type="AlphaFoldDB" id="A0A834YW63"/>
<evidence type="ECO:0000313" key="3">
    <source>
        <dbReference type="Proteomes" id="UP000655225"/>
    </source>
</evidence>